<protein>
    <submittedName>
        <fullName evidence="2">Uncharacterized protein</fullName>
    </submittedName>
</protein>
<accession>A0A5M9JP72</accession>
<evidence type="ECO:0000313" key="2">
    <source>
        <dbReference type="EMBL" id="KAA8569576.1"/>
    </source>
</evidence>
<gene>
    <name evidence="2" type="ORF">EYC84_001189</name>
</gene>
<dbReference type="AlphaFoldDB" id="A0A5M9JP72"/>
<name>A0A5M9JP72_MONFR</name>
<evidence type="ECO:0000313" key="3">
    <source>
        <dbReference type="Proteomes" id="UP000322873"/>
    </source>
</evidence>
<keyword evidence="3" id="KW-1185">Reference proteome</keyword>
<comment type="caution">
    <text evidence="2">The sequence shown here is derived from an EMBL/GenBank/DDBJ whole genome shotgun (WGS) entry which is preliminary data.</text>
</comment>
<reference evidence="2 3" key="1">
    <citation type="submission" date="2019-06" db="EMBL/GenBank/DDBJ databases">
        <title>Genome Sequence of the Brown Rot Fungal Pathogen Monilinia fructicola.</title>
        <authorList>
            <person name="De Miccolis Angelini R.M."/>
            <person name="Landi L."/>
            <person name="Abate D."/>
            <person name="Pollastro S."/>
            <person name="Romanazzi G."/>
            <person name="Faretra F."/>
        </authorList>
    </citation>
    <scope>NUCLEOTIDE SEQUENCE [LARGE SCALE GENOMIC DNA]</scope>
    <source>
        <strain evidence="2 3">Mfrc123</strain>
    </source>
</reference>
<evidence type="ECO:0000256" key="1">
    <source>
        <dbReference type="SAM" id="MobiDB-lite"/>
    </source>
</evidence>
<organism evidence="2 3">
    <name type="scientific">Monilinia fructicola</name>
    <name type="common">Brown rot fungus</name>
    <name type="synonym">Ciboria fructicola</name>
    <dbReference type="NCBI Taxonomy" id="38448"/>
    <lineage>
        <taxon>Eukaryota</taxon>
        <taxon>Fungi</taxon>
        <taxon>Dikarya</taxon>
        <taxon>Ascomycota</taxon>
        <taxon>Pezizomycotina</taxon>
        <taxon>Leotiomycetes</taxon>
        <taxon>Helotiales</taxon>
        <taxon>Sclerotiniaceae</taxon>
        <taxon>Monilinia</taxon>
    </lineage>
</organism>
<feature type="region of interest" description="Disordered" evidence="1">
    <location>
        <begin position="1"/>
        <end position="28"/>
    </location>
</feature>
<sequence length="159" mass="18280">MKNKGSWLGYSDSSKRPIDNLTPNNSNRVRTPQIFHQIHAFQRDTTAYICHFHSYRNNQSTNIPINRNHGKGSRIPRSCRKGQVSNTKGTILLMYFSKKSGNDFGKMGLGNLKRIHRFVESSHTNKNIPNRLSHKRRRSAPRDVPPRERSSLVVSLTLL</sequence>
<proteinExistence type="predicted"/>
<dbReference type="Proteomes" id="UP000322873">
    <property type="component" value="Unassembled WGS sequence"/>
</dbReference>
<feature type="compositionally biased region" description="Polar residues" evidence="1">
    <location>
        <begin position="121"/>
        <end position="130"/>
    </location>
</feature>
<feature type="region of interest" description="Disordered" evidence="1">
    <location>
        <begin position="121"/>
        <end position="148"/>
    </location>
</feature>
<dbReference type="EMBL" id="VICG01000008">
    <property type="protein sequence ID" value="KAA8569576.1"/>
    <property type="molecule type" value="Genomic_DNA"/>
</dbReference>